<evidence type="ECO:0000256" key="1">
    <source>
        <dbReference type="SAM" id="Phobius"/>
    </source>
</evidence>
<keyword evidence="3" id="KW-1185">Reference proteome</keyword>
<evidence type="ECO:0000313" key="2">
    <source>
        <dbReference type="EMBL" id="KAH0877956.1"/>
    </source>
</evidence>
<keyword evidence="1" id="KW-0812">Transmembrane</keyword>
<name>A0ABQ7ZD19_BRANA</name>
<organism evidence="2 3">
    <name type="scientific">Brassica napus</name>
    <name type="common">Rape</name>
    <dbReference type="NCBI Taxonomy" id="3708"/>
    <lineage>
        <taxon>Eukaryota</taxon>
        <taxon>Viridiplantae</taxon>
        <taxon>Streptophyta</taxon>
        <taxon>Embryophyta</taxon>
        <taxon>Tracheophyta</taxon>
        <taxon>Spermatophyta</taxon>
        <taxon>Magnoliopsida</taxon>
        <taxon>eudicotyledons</taxon>
        <taxon>Gunneridae</taxon>
        <taxon>Pentapetalae</taxon>
        <taxon>rosids</taxon>
        <taxon>malvids</taxon>
        <taxon>Brassicales</taxon>
        <taxon>Brassicaceae</taxon>
        <taxon>Brassiceae</taxon>
        <taxon>Brassica</taxon>
    </lineage>
</organism>
<reference evidence="2 3" key="1">
    <citation type="submission" date="2021-05" db="EMBL/GenBank/DDBJ databases">
        <title>Genome Assembly of Synthetic Allotetraploid Brassica napus Reveals Homoeologous Exchanges between Subgenomes.</title>
        <authorList>
            <person name="Davis J.T."/>
        </authorList>
    </citation>
    <scope>NUCLEOTIDE SEQUENCE [LARGE SCALE GENOMIC DNA]</scope>
    <source>
        <strain evidence="3">cv. Da-Ae</strain>
        <tissue evidence="2">Seedling</tissue>
    </source>
</reference>
<dbReference type="Proteomes" id="UP000824890">
    <property type="component" value="Unassembled WGS sequence"/>
</dbReference>
<sequence>MTSHKTLHQSGKLLRQNLQRRRGNQANVIRYFPRQASNFAFKGYFKTRLGCSKEKDDYLKNFLASFFWVGALLPLQASLLTLLTQLGGE</sequence>
<dbReference type="EMBL" id="JAGKQM010000015">
    <property type="protein sequence ID" value="KAH0877956.1"/>
    <property type="molecule type" value="Genomic_DNA"/>
</dbReference>
<evidence type="ECO:0000313" key="3">
    <source>
        <dbReference type="Proteomes" id="UP000824890"/>
    </source>
</evidence>
<keyword evidence="1" id="KW-1133">Transmembrane helix</keyword>
<gene>
    <name evidence="2" type="ORF">HID58_065350</name>
</gene>
<accession>A0ABQ7ZD19</accession>
<keyword evidence="1" id="KW-0472">Membrane</keyword>
<comment type="caution">
    <text evidence="2">The sequence shown here is derived from an EMBL/GenBank/DDBJ whole genome shotgun (WGS) entry which is preliminary data.</text>
</comment>
<feature type="transmembrane region" description="Helical" evidence="1">
    <location>
        <begin position="62"/>
        <end position="83"/>
    </location>
</feature>
<protein>
    <submittedName>
        <fullName evidence="2">Uncharacterized protein</fullName>
    </submittedName>
</protein>
<proteinExistence type="predicted"/>